<reference evidence="2" key="1">
    <citation type="submission" date="2024-07" db="EMBL/GenBank/DDBJ databases">
        <authorList>
            <person name="Bringhurst R.M."/>
            <person name="Homer T.E."/>
        </authorList>
    </citation>
    <scope>NUCLEOTIDE SEQUENCE</scope>
</reference>
<feature type="compositionally biased region" description="Basic residues" evidence="1">
    <location>
        <begin position="1"/>
        <end position="19"/>
    </location>
</feature>
<organism evidence="2">
    <name type="scientific">Pseudomonas phage RVTF4</name>
    <dbReference type="NCBI Taxonomy" id="3236931"/>
    <lineage>
        <taxon>Viruses</taxon>
    </lineage>
</organism>
<sequence>MKKHRSKPQKQKKPRKLRSREKQDHSLKPGSGLVCADAVWSGIKRAQPNHRERTFSEMWERSKRMDFWSPEFTPAEVMGIA</sequence>
<accession>A0AB39CCT4</accession>
<protein>
    <submittedName>
        <fullName evidence="2">Uncharacterized protein</fullName>
    </submittedName>
</protein>
<evidence type="ECO:0000256" key="1">
    <source>
        <dbReference type="SAM" id="MobiDB-lite"/>
    </source>
</evidence>
<feature type="region of interest" description="Disordered" evidence="1">
    <location>
        <begin position="1"/>
        <end position="32"/>
    </location>
</feature>
<proteinExistence type="predicted"/>
<evidence type="ECO:0000313" key="2">
    <source>
        <dbReference type="EMBL" id="XDJ14688.1"/>
    </source>
</evidence>
<name>A0AB39CCT4_9VIRU</name>
<dbReference type="EMBL" id="PQ015378">
    <property type="protein sequence ID" value="XDJ14688.1"/>
    <property type="molecule type" value="Genomic_DNA"/>
</dbReference>